<feature type="domain" description="Cyclic nucleotide-binding" evidence="3">
    <location>
        <begin position="17"/>
        <end position="120"/>
    </location>
</feature>
<dbReference type="PANTHER" id="PTHR43080:SF2">
    <property type="entry name" value="CBS DOMAIN-CONTAINING PROTEIN"/>
    <property type="match status" value="1"/>
</dbReference>
<dbReference type="EMBL" id="BAABRI010000012">
    <property type="protein sequence ID" value="GAA5483138.1"/>
    <property type="molecule type" value="Genomic_DNA"/>
</dbReference>
<evidence type="ECO:0000313" key="5">
    <source>
        <dbReference type="EMBL" id="GAA5483138.1"/>
    </source>
</evidence>
<dbReference type="Pfam" id="PF00571">
    <property type="entry name" value="CBS"/>
    <property type="match status" value="2"/>
</dbReference>
<dbReference type="Gene3D" id="2.60.120.10">
    <property type="entry name" value="Jelly Rolls"/>
    <property type="match status" value="1"/>
</dbReference>
<keyword evidence="6" id="KW-1185">Reference proteome</keyword>
<dbReference type="PROSITE" id="PS50042">
    <property type="entry name" value="CNMP_BINDING_3"/>
    <property type="match status" value="1"/>
</dbReference>
<dbReference type="Pfam" id="PF00027">
    <property type="entry name" value="cNMP_binding"/>
    <property type="match status" value="1"/>
</dbReference>
<reference evidence="5 6" key="1">
    <citation type="submission" date="2024-02" db="EMBL/GenBank/DDBJ databases">
        <title>Haloferula sargassicola NBRC 104335.</title>
        <authorList>
            <person name="Ichikawa N."/>
            <person name="Katano-Makiyama Y."/>
            <person name="Hidaka K."/>
        </authorList>
    </citation>
    <scope>NUCLEOTIDE SEQUENCE [LARGE SCALE GENOMIC DNA]</scope>
    <source>
        <strain evidence="5 6">NBRC 104335</strain>
    </source>
</reference>
<gene>
    <name evidence="5" type="ORF">Hsar01_02366</name>
</gene>
<dbReference type="RefSeq" id="WP_353567258.1">
    <property type="nucleotide sequence ID" value="NZ_BAABRI010000012.1"/>
</dbReference>
<protein>
    <recommendedName>
        <fullName evidence="7">CBS domain-containing protein</fullName>
    </recommendedName>
</protein>
<evidence type="ECO:0000259" key="4">
    <source>
        <dbReference type="PROSITE" id="PS51371"/>
    </source>
</evidence>
<dbReference type="SUPFAM" id="SSF51206">
    <property type="entry name" value="cAMP-binding domain-like"/>
    <property type="match status" value="1"/>
</dbReference>
<organism evidence="5 6">
    <name type="scientific">Haloferula sargassicola</name>
    <dbReference type="NCBI Taxonomy" id="490096"/>
    <lineage>
        <taxon>Bacteria</taxon>
        <taxon>Pseudomonadati</taxon>
        <taxon>Verrucomicrobiota</taxon>
        <taxon>Verrucomicrobiia</taxon>
        <taxon>Verrucomicrobiales</taxon>
        <taxon>Verrucomicrobiaceae</taxon>
        <taxon>Haloferula</taxon>
    </lineage>
</organism>
<dbReference type="Gene3D" id="3.10.580.10">
    <property type="entry name" value="CBS-domain"/>
    <property type="match status" value="1"/>
</dbReference>
<dbReference type="InterPro" id="IPR000644">
    <property type="entry name" value="CBS_dom"/>
</dbReference>
<feature type="domain" description="CBS" evidence="4">
    <location>
        <begin position="177"/>
        <end position="237"/>
    </location>
</feature>
<dbReference type="SUPFAM" id="SSF54631">
    <property type="entry name" value="CBS-domain pair"/>
    <property type="match status" value="1"/>
</dbReference>
<name>A0ABP9UTH3_9BACT</name>
<dbReference type="PROSITE" id="PS51371">
    <property type="entry name" value="CBS"/>
    <property type="match status" value="1"/>
</dbReference>
<dbReference type="Pfam" id="PF03445">
    <property type="entry name" value="DUF294"/>
    <property type="match status" value="1"/>
</dbReference>
<dbReference type="InterPro" id="IPR018821">
    <property type="entry name" value="DUF294_put_nucleoTrafse_sb-bd"/>
</dbReference>
<dbReference type="InterPro" id="IPR014710">
    <property type="entry name" value="RmlC-like_jellyroll"/>
</dbReference>
<dbReference type="InterPro" id="IPR046342">
    <property type="entry name" value="CBS_dom_sf"/>
</dbReference>
<evidence type="ECO:0000313" key="6">
    <source>
        <dbReference type="Proteomes" id="UP001476282"/>
    </source>
</evidence>
<sequence>MNRIPNRIADALGHFPPFSLLDPDAVEELARQATVRVWVKNDPIWVQGRIPEGDLYFLAKGRVEYHWQRDGQSELVDVRDVGDLLGLTALVDGVAYQVSAIAADDCLVYTLPWAKVEAVLESADEARNYVRRHLFWVTRVGGSVSTVNASDIATPAGMSGRAKDILEAHFHSAQVVVARGKRIVSCGPDTPASEAAWLITIHHLESIVVTDDQRHPLGFVHATDLVRHTLVEGRPPSTPVSELMSGPVVTLPELSSAIAATLLMMQKRVSQLCVTEDGTPESPVLDVWSDRALMKHSGYHPAGLMRDLGRLTSLARARELSDEIERLAGLYLGAGVSSVVVGQICAELYDELVDRLIKLATRELEQAGHPLNGIRWAWMSVGSDGRREQILRTDMDNALVFAGSDDPEETEATRGLLLKLTERVVEMLVECGISRCQGGVMASNPKWCRSLDEWLDELQLVELNPAPETLLRAIVLYDMRFVAGDASLVTPLRETIFRSVPANPGVMRRLAELTVGAQPPLNFSGKFVIEKKGRKAGEFDLKGRAIAPLRDAARLWVLKHGLSHHYSTGSRWADLRAHVPELAEIAQLARQSYEELMRFRVLNGLANGDSGRYLVPEKLGKLERDRLSNVFDVIRMVQHRVRTEFSIDLRLR</sequence>
<evidence type="ECO:0008006" key="7">
    <source>
        <dbReference type="Google" id="ProtNLM"/>
    </source>
</evidence>
<dbReference type="Proteomes" id="UP001476282">
    <property type="component" value="Unassembled WGS sequence"/>
</dbReference>
<dbReference type="InterPro" id="IPR018490">
    <property type="entry name" value="cNMP-bd_dom_sf"/>
</dbReference>
<dbReference type="PANTHER" id="PTHR43080">
    <property type="entry name" value="CBS DOMAIN-CONTAINING PROTEIN CBSX3, MITOCHONDRIAL"/>
    <property type="match status" value="1"/>
</dbReference>
<keyword evidence="1 2" id="KW-0129">CBS domain</keyword>
<dbReference type="InterPro" id="IPR000595">
    <property type="entry name" value="cNMP-bd_dom"/>
</dbReference>
<evidence type="ECO:0000256" key="1">
    <source>
        <dbReference type="ARBA" id="ARBA00023122"/>
    </source>
</evidence>
<dbReference type="CDD" id="cd05401">
    <property type="entry name" value="NT_GlnE_GlnD_like"/>
    <property type="match status" value="1"/>
</dbReference>
<evidence type="ECO:0000256" key="2">
    <source>
        <dbReference type="PROSITE-ProRule" id="PRU00703"/>
    </source>
</evidence>
<evidence type="ECO:0000259" key="3">
    <source>
        <dbReference type="PROSITE" id="PS50042"/>
    </source>
</evidence>
<dbReference type="InterPro" id="IPR005105">
    <property type="entry name" value="GlnD_Uridyltrans_N"/>
</dbReference>
<proteinExistence type="predicted"/>
<comment type="caution">
    <text evidence="5">The sequence shown here is derived from an EMBL/GenBank/DDBJ whole genome shotgun (WGS) entry which is preliminary data.</text>
</comment>
<accession>A0ABP9UTH3</accession>
<dbReference type="InterPro" id="IPR051257">
    <property type="entry name" value="Diverse_CBS-Domain"/>
</dbReference>
<dbReference type="Pfam" id="PF10335">
    <property type="entry name" value="DUF294_C"/>
    <property type="match status" value="1"/>
</dbReference>
<dbReference type="CDD" id="cd00038">
    <property type="entry name" value="CAP_ED"/>
    <property type="match status" value="1"/>
</dbReference>